<sequence length="53" mass="5701">TPTVNSHDLLTLAIVANTAMQVPRKVFPALGIVALVELVGIMNSVRQVAMDER</sequence>
<feature type="non-terminal residue" evidence="2">
    <location>
        <position position="1"/>
    </location>
</feature>
<organism evidence="2 3">
    <name type="scientific">Athelia psychrophila</name>
    <dbReference type="NCBI Taxonomy" id="1759441"/>
    <lineage>
        <taxon>Eukaryota</taxon>
        <taxon>Fungi</taxon>
        <taxon>Dikarya</taxon>
        <taxon>Basidiomycota</taxon>
        <taxon>Agaricomycotina</taxon>
        <taxon>Agaricomycetes</taxon>
        <taxon>Agaricomycetidae</taxon>
        <taxon>Atheliales</taxon>
        <taxon>Atheliaceae</taxon>
        <taxon>Athelia</taxon>
    </lineage>
</organism>
<protein>
    <submittedName>
        <fullName evidence="2">Uncharacterized protein</fullName>
    </submittedName>
</protein>
<reference evidence="2 3" key="1">
    <citation type="journal article" date="2016" name="Mol. Biol. Evol.">
        <title>Comparative Genomics of Early-Diverging Mushroom-Forming Fungi Provides Insights into the Origins of Lignocellulose Decay Capabilities.</title>
        <authorList>
            <person name="Nagy L.G."/>
            <person name="Riley R."/>
            <person name="Tritt A."/>
            <person name="Adam C."/>
            <person name="Daum C."/>
            <person name="Floudas D."/>
            <person name="Sun H."/>
            <person name="Yadav J.S."/>
            <person name="Pangilinan J."/>
            <person name="Larsson K.H."/>
            <person name="Matsuura K."/>
            <person name="Barry K."/>
            <person name="Labutti K."/>
            <person name="Kuo R."/>
            <person name="Ohm R.A."/>
            <person name="Bhattacharya S.S."/>
            <person name="Shirouzu T."/>
            <person name="Yoshinaga Y."/>
            <person name="Martin F.M."/>
            <person name="Grigoriev I.V."/>
            <person name="Hibbett D.S."/>
        </authorList>
    </citation>
    <scope>NUCLEOTIDE SEQUENCE [LARGE SCALE GENOMIC DNA]</scope>
    <source>
        <strain evidence="2 3">CBS 109695</strain>
    </source>
</reference>
<gene>
    <name evidence="2" type="ORF">FIBSPDRAFT_853149</name>
</gene>
<feature type="transmembrane region" description="Helical" evidence="1">
    <location>
        <begin position="26"/>
        <end position="45"/>
    </location>
</feature>
<dbReference type="Proteomes" id="UP000076532">
    <property type="component" value="Unassembled WGS sequence"/>
</dbReference>
<proteinExistence type="predicted"/>
<keyword evidence="1" id="KW-1133">Transmembrane helix</keyword>
<evidence type="ECO:0000313" key="2">
    <source>
        <dbReference type="EMBL" id="KZP27944.1"/>
    </source>
</evidence>
<dbReference type="EMBL" id="KV417506">
    <property type="protein sequence ID" value="KZP27944.1"/>
    <property type="molecule type" value="Genomic_DNA"/>
</dbReference>
<keyword evidence="3" id="KW-1185">Reference proteome</keyword>
<evidence type="ECO:0000313" key="3">
    <source>
        <dbReference type="Proteomes" id="UP000076532"/>
    </source>
</evidence>
<evidence type="ECO:0000256" key="1">
    <source>
        <dbReference type="SAM" id="Phobius"/>
    </source>
</evidence>
<dbReference type="AlphaFoldDB" id="A0A166R603"/>
<keyword evidence="1" id="KW-0472">Membrane</keyword>
<accession>A0A166R603</accession>
<name>A0A166R603_9AGAM</name>
<keyword evidence="1" id="KW-0812">Transmembrane</keyword>